<evidence type="ECO:0000313" key="1">
    <source>
        <dbReference type="EMBL" id="GBP42342.1"/>
    </source>
</evidence>
<accession>A0A4C1VVC1</accession>
<dbReference type="Proteomes" id="UP000299102">
    <property type="component" value="Unassembled WGS sequence"/>
</dbReference>
<proteinExistence type="predicted"/>
<reference evidence="1 2" key="1">
    <citation type="journal article" date="2019" name="Commun. Biol.">
        <title>The bagworm genome reveals a unique fibroin gene that provides high tensile strength.</title>
        <authorList>
            <person name="Kono N."/>
            <person name="Nakamura H."/>
            <person name="Ohtoshi R."/>
            <person name="Tomita M."/>
            <person name="Numata K."/>
            <person name="Arakawa K."/>
        </authorList>
    </citation>
    <scope>NUCLEOTIDE SEQUENCE [LARGE SCALE GENOMIC DNA]</scope>
</reference>
<evidence type="ECO:0000313" key="2">
    <source>
        <dbReference type="Proteomes" id="UP000299102"/>
    </source>
</evidence>
<keyword evidence="2" id="KW-1185">Reference proteome</keyword>
<gene>
    <name evidence="1" type="ORF">EVAR_29599_1</name>
</gene>
<dbReference type="AlphaFoldDB" id="A0A4C1VVC1"/>
<sequence>MLSLFDGRTVTITERLARPRAGRRGFGGRRAAAEASRCRERLFLAALGKVRLDVTRLRAPSIYSLLRESGDVLCIHKQCTIVTGVAAARSSCAGLRYYAAGLTAVVRTINTCMERERRIREIRIERVKGGKRSGFFGGGGGRS</sequence>
<protein>
    <submittedName>
        <fullName evidence="1">Uncharacterized protein</fullName>
    </submittedName>
</protein>
<name>A0A4C1VVC1_EUMVA</name>
<comment type="caution">
    <text evidence="1">The sequence shown here is derived from an EMBL/GenBank/DDBJ whole genome shotgun (WGS) entry which is preliminary data.</text>
</comment>
<dbReference type="EMBL" id="BGZK01000416">
    <property type="protein sequence ID" value="GBP42342.1"/>
    <property type="molecule type" value="Genomic_DNA"/>
</dbReference>
<organism evidence="1 2">
    <name type="scientific">Eumeta variegata</name>
    <name type="common">Bagworm moth</name>
    <name type="synonym">Eumeta japonica</name>
    <dbReference type="NCBI Taxonomy" id="151549"/>
    <lineage>
        <taxon>Eukaryota</taxon>
        <taxon>Metazoa</taxon>
        <taxon>Ecdysozoa</taxon>
        <taxon>Arthropoda</taxon>
        <taxon>Hexapoda</taxon>
        <taxon>Insecta</taxon>
        <taxon>Pterygota</taxon>
        <taxon>Neoptera</taxon>
        <taxon>Endopterygota</taxon>
        <taxon>Lepidoptera</taxon>
        <taxon>Glossata</taxon>
        <taxon>Ditrysia</taxon>
        <taxon>Tineoidea</taxon>
        <taxon>Psychidae</taxon>
        <taxon>Oiketicinae</taxon>
        <taxon>Eumeta</taxon>
    </lineage>
</organism>